<evidence type="ECO:0000313" key="8">
    <source>
        <dbReference type="Proteomes" id="UP000064912"/>
    </source>
</evidence>
<evidence type="ECO:0000256" key="5">
    <source>
        <dbReference type="PIRSR" id="PIRSR039026-2"/>
    </source>
</evidence>
<evidence type="ECO:0000256" key="3">
    <source>
        <dbReference type="ARBA" id="ARBA00022764"/>
    </source>
</evidence>
<feature type="signal peptide" evidence="6">
    <location>
        <begin position="1"/>
        <end position="26"/>
    </location>
</feature>
<feature type="binding site" evidence="5">
    <location>
        <position position="212"/>
    </location>
    <ligand>
        <name>substrate</name>
    </ligand>
</feature>
<dbReference type="CDD" id="cd13604">
    <property type="entry name" value="PBP2_TRAP_ketoacid_lactate_like"/>
    <property type="match status" value="1"/>
</dbReference>
<dbReference type="Gene3D" id="3.40.190.10">
    <property type="entry name" value="Periplasmic binding protein-like II"/>
    <property type="match status" value="1"/>
</dbReference>
<keyword evidence="2 6" id="KW-0732">Signal</keyword>
<dbReference type="NCBIfam" id="NF037995">
    <property type="entry name" value="TRAP_S1"/>
    <property type="match status" value="1"/>
</dbReference>
<dbReference type="PANTHER" id="PTHR33376">
    <property type="match status" value="1"/>
</dbReference>
<sequence length="355" mass="38062">MMHRRTFLKTGAGIAATGTLASPALASGKIHWKLPTAFPKMAPAVGTNVTNFAARVAAMSDGRLSFTVYGAGELVPAFGVEDAVQAGNAPVGHGPTYYAAGKNPALHWFTGVPFGMTSVEHMAWLRWGGGQEVWDEIYAERNLKPLYSGNSNTQSAGWFKKPIESVEDLKGLNMRIAGLGGEVFRKLGVNSVLMPPAEIFQALQSGAIDAAEWVSPHLDQAFGLQKITDICYLPAFTEPGAGLSIVFNQDAWDELPADLQAICEAAALAAAYEVQGQFDHFNAKSLAELKAQGVRFLNFPEDVITAQRDAWNEVQDALAAEHPDVAKVRASYDPALAEARDYAKAMTLPLLAGRS</sequence>
<dbReference type="PANTHER" id="PTHR33376:SF5">
    <property type="entry name" value="EXTRACYTOPLASMIC SOLUTE RECEPTOR PROTEIN"/>
    <property type="match status" value="1"/>
</dbReference>
<dbReference type="PIRSF" id="PIRSF039026">
    <property type="entry name" value="SiaP"/>
    <property type="match status" value="1"/>
</dbReference>
<comment type="subcellular location">
    <subcellularLocation>
        <location evidence="1">Periplasm</location>
    </subcellularLocation>
</comment>
<gene>
    <name evidence="7" type="ORF">NHU_01309</name>
</gene>
<feature type="chain" id="PRO_5002300926" evidence="6">
    <location>
        <begin position="27"/>
        <end position="355"/>
    </location>
</feature>
<dbReference type="AlphaFoldDB" id="A0A0D6AZX1"/>
<reference evidence="7 8" key="1">
    <citation type="submission" date="2015-02" db="EMBL/GenBank/DDBJ databases">
        <title>Genome sequene of Rhodovulum sulfidophilum DSM 2351.</title>
        <authorList>
            <person name="Nagao N."/>
        </authorList>
    </citation>
    <scope>NUCLEOTIDE SEQUENCE [LARGE SCALE GENOMIC DNA]</scope>
    <source>
        <strain evidence="7 8">DSM 2351</strain>
    </source>
</reference>
<dbReference type="GO" id="GO:0042597">
    <property type="term" value="C:periplasmic space"/>
    <property type="evidence" value="ECO:0007669"/>
    <property type="project" value="UniProtKB-SubCell"/>
</dbReference>
<dbReference type="PATRIC" id="fig|35806.4.peg.1352"/>
<dbReference type="InterPro" id="IPR026289">
    <property type="entry name" value="SBP_TakP-like"/>
</dbReference>
<dbReference type="GO" id="GO:0046872">
    <property type="term" value="F:metal ion binding"/>
    <property type="evidence" value="ECO:0007669"/>
    <property type="project" value="UniProtKB-KW"/>
</dbReference>
<dbReference type="SUPFAM" id="SSF53850">
    <property type="entry name" value="Periplasmic binding protein-like II"/>
    <property type="match status" value="1"/>
</dbReference>
<dbReference type="InterPro" id="IPR038404">
    <property type="entry name" value="TRAP_DctP_sf"/>
</dbReference>
<proteinExistence type="predicted"/>
<feature type="binding site" evidence="4">
    <location>
        <position position="175"/>
    </location>
    <ligand>
        <name>substrate</name>
    </ligand>
</feature>
<dbReference type="KEGG" id="rsu:NHU_01309"/>
<protein>
    <submittedName>
        <fullName evidence="7">Bacterial extracellular solute-binding protein, family 7</fullName>
    </submittedName>
</protein>
<evidence type="ECO:0000256" key="2">
    <source>
        <dbReference type="ARBA" id="ARBA00022729"/>
    </source>
</evidence>
<dbReference type="EMBL" id="AP014800">
    <property type="protein sequence ID" value="BAQ68468.1"/>
    <property type="molecule type" value="Genomic_DNA"/>
</dbReference>
<dbReference type="Proteomes" id="UP000064912">
    <property type="component" value="Chromosome"/>
</dbReference>
<feature type="binding site" evidence="5">
    <location>
        <position position="213"/>
    </location>
    <ligand>
        <name>Na(+)</name>
        <dbReference type="ChEBI" id="CHEBI:29101"/>
    </ligand>
</feature>
<accession>A0A0D6AZX1</accession>
<dbReference type="GO" id="GO:0031317">
    <property type="term" value="C:tripartite ATP-independent periplasmic transporter complex"/>
    <property type="evidence" value="ECO:0007669"/>
    <property type="project" value="InterPro"/>
</dbReference>
<dbReference type="Pfam" id="PF03480">
    <property type="entry name" value="DctP"/>
    <property type="match status" value="1"/>
</dbReference>
<dbReference type="GO" id="GO:0055085">
    <property type="term" value="P:transmembrane transport"/>
    <property type="evidence" value="ECO:0007669"/>
    <property type="project" value="InterPro"/>
</dbReference>
<keyword evidence="5" id="KW-0479">Metal-binding</keyword>
<evidence type="ECO:0000256" key="6">
    <source>
        <dbReference type="SAM" id="SignalP"/>
    </source>
</evidence>
<dbReference type="InterPro" id="IPR006311">
    <property type="entry name" value="TAT_signal"/>
</dbReference>
<evidence type="ECO:0000256" key="4">
    <source>
        <dbReference type="PIRSR" id="PIRSR039026-1"/>
    </source>
</evidence>
<name>A0A0D6AZX1_RHOSU</name>
<evidence type="ECO:0000256" key="1">
    <source>
        <dbReference type="ARBA" id="ARBA00004418"/>
    </source>
</evidence>
<dbReference type="InterPro" id="IPR018389">
    <property type="entry name" value="DctP_fam"/>
</dbReference>
<dbReference type="Gene3D" id="3.40.190.170">
    <property type="entry name" value="Bacterial extracellular solute-binding protein, family 7"/>
    <property type="match status" value="1"/>
</dbReference>
<organism evidence="7 8">
    <name type="scientific">Rhodovulum sulfidophilum</name>
    <name type="common">Rhodobacter sulfidophilus</name>
    <dbReference type="NCBI Taxonomy" id="35806"/>
    <lineage>
        <taxon>Bacteria</taxon>
        <taxon>Pseudomonadati</taxon>
        <taxon>Pseudomonadota</taxon>
        <taxon>Alphaproteobacteria</taxon>
        <taxon>Rhodobacterales</taxon>
        <taxon>Paracoccaceae</taxon>
        <taxon>Rhodovulum</taxon>
    </lineage>
</organism>
<feature type="binding site" evidence="4">
    <location>
        <position position="154"/>
    </location>
    <ligand>
        <name>substrate</name>
    </ligand>
</feature>
<dbReference type="eggNOG" id="COG4663">
    <property type="taxonomic scope" value="Bacteria"/>
</dbReference>
<dbReference type="PROSITE" id="PS51318">
    <property type="entry name" value="TAT"/>
    <property type="match status" value="1"/>
</dbReference>
<feature type="binding site" evidence="5">
    <location>
        <position position="238"/>
    </location>
    <ligand>
        <name>substrate</name>
    </ligand>
</feature>
<keyword evidence="3" id="KW-0574">Periplasm</keyword>
<evidence type="ECO:0000313" key="7">
    <source>
        <dbReference type="EMBL" id="BAQ68468.1"/>
    </source>
</evidence>